<dbReference type="EC" id="2.7.6.3" evidence="3"/>
<evidence type="ECO:0000256" key="6">
    <source>
        <dbReference type="ARBA" id="ARBA00022741"/>
    </source>
</evidence>
<evidence type="ECO:0000256" key="11">
    <source>
        <dbReference type="ARBA" id="ARBA00029766"/>
    </source>
</evidence>
<keyword evidence="6" id="KW-0547">Nucleotide-binding</keyword>
<dbReference type="InterPro" id="IPR035907">
    <property type="entry name" value="Hppk_sf"/>
</dbReference>
<dbReference type="GO" id="GO:0046654">
    <property type="term" value="P:tetrahydrofolate biosynthetic process"/>
    <property type="evidence" value="ECO:0007669"/>
    <property type="project" value="UniProtKB-UniPathway"/>
</dbReference>
<comment type="caution">
    <text evidence="14">The sequence shown here is derived from an EMBL/GenBank/DDBJ whole genome shotgun (WGS) entry which is preliminary data.</text>
</comment>
<keyword evidence="8" id="KW-0067">ATP-binding</keyword>
<organism evidence="14 15">
    <name type="scientific">Adhaeribacter aerolatus</name>
    <dbReference type="NCBI Taxonomy" id="670289"/>
    <lineage>
        <taxon>Bacteria</taxon>
        <taxon>Pseudomonadati</taxon>
        <taxon>Bacteroidota</taxon>
        <taxon>Cytophagia</taxon>
        <taxon>Cytophagales</taxon>
        <taxon>Hymenobacteraceae</taxon>
        <taxon>Adhaeribacter</taxon>
    </lineage>
</organism>
<evidence type="ECO:0000259" key="13">
    <source>
        <dbReference type="PROSITE" id="PS00794"/>
    </source>
</evidence>
<dbReference type="GO" id="GO:0005524">
    <property type="term" value="F:ATP binding"/>
    <property type="evidence" value="ECO:0007669"/>
    <property type="project" value="UniProtKB-KW"/>
</dbReference>
<keyword evidence="5" id="KW-0808">Transferase</keyword>
<comment type="similarity">
    <text evidence="2">Belongs to the HPPK family.</text>
</comment>
<accession>A0A512AW59</accession>
<evidence type="ECO:0000256" key="1">
    <source>
        <dbReference type="ARBA" id="ARBA00005051"/>
    </source>
</evidence>
<evidence type="ECO:0000256" key="12">
    <source>
        <dbReference type="ARBA" id="ARBA00033413"/>
    </source>
</evidence>
<dbReference type="AlphaFoldDB" id="A0A512AW59"/>
<dbReference type="PANTHER" id="PTHR43071">
    <property type="entry name" value="2-AMINO-4-HYDROXY-6-HYDROXYMETHYLDIHYDROPTERIDINE PYROPHOSPHOKINASE"/>
    <property type="match status" value="1"/>
</dbReference>
<protein>
    <recommendedName>
        <fullName evidence="4">2-amino-4-hydroxy-6-hydroxymethyldihydropteridine pyrophosphokinase</fullName>
        <ecNumber evidence="3">2.7.6.3</ecNumber>
    </recommendedName>
    <alternativeName>
        <fullName evidence="11">6-hydroxymethyl-7,8-dihydropterin pyrophosphokinase</fullName>
    </alternativeName>
    <alternativeName>
        <fullName evidence="12">7,8-dihydro-6-hydroxymethylpterin-pyrophosphokinase</fullName>
    </alternativeName>
</protein>
<dbReference type="GO" id="GO:0016301">
    <property type="term" value="F:kinase activity"/>
    <property type="evidence" value="ECO:0007669"/>
    <property type="project" value="UniProtKB-KW"/>
</dbReference>
<dbReference type="Proteomes" id="UP000321532">
    <property type="component" value="Unassembled WGS sequence"/>
</dbReference>
<dbReference type="OrthoDB" id="9808041at2"/>
<dbReference type="UniPathway" id="UPA00077">
    <property type="reaction ID" value="UER00155"/>
</dbReference>
<evidence type="ECO:0000256" key="7">
    <source>
        <dbReference type="ARBA" id="ARBA00022777"/>
    </source>
</evidence>
<dbReference type="GO" id="GO:0046656">
    <property type="term" value="P:folic acid biosynthetic process"/>
    <property type="evidence" value="ECO:0007669"/>
    <property type="project" value="UniProtKB-KW"/>
</dbReference>
<evidence type="ECO:0000256" key="3">
    <source>
        <dbReference type="ARBA" id="ARBA00013253"/>
    </source>
</evidence>
<name>A0A512AW59_9BACT</name>
<proteinExistence type="inferred from homology"/>
<dbReference type="Gene3D" id="3.30.70.560">
    <property type="entry name" value="7,8-Dihydro-6-hydroxymethylpterin-pyrophosphokinase HPPK"/>
    <property type="match status" value="1"/>
</dbReference>
<keyword evidence="9" id="KW-0289">Folate biosynthesis</keyword>
<evidence type="ECO:0000313" key="14">
    <source>
        <dbReference type="EMBL" id="GEO03954.1"/>
    </source>
</evidence>
<dbReference type="CDD" id="cd00483">
    <property type="entry name" value="HPPK"/>
    <property type="match status" value="1"/>
</dbReference>
<dbReference type="InterPro" id="IPR000550">
    <property type="entry name" value="Hppk"/>
</dbReference>
<evidence type="ECO:0000256" key="8">
    <source>
        <dbReference type="ARBA" id="ARBA00022840"/>
    </source>
</evidence>
<evidence type="ECO:0000256" key="10">
    <source>
        <dbReference type="ARBA" id="ARBA00029409"/>
    </source>
</evidence>
<comment type="pathway">
    <text evidence="1">Cofactor biosynthesis; tetrahydrofolate biosynthesis; 2-amino-4-hydroxy-6-hydroxymethyl-7,8-dihydropteridine diphosphate from 7,8-dihydroneopterin triphosphate: step 4/4.</text>
</comment>
<dbReference type="SUPFAM" id="SSF55083">
    <property type="entry name" value="6-hydroxymethyl-7,8-dihydropterin pyrophosphokinase, HPPK"/>
    <property type="match status" value="1"/>
</dbReference>
<evidence type="ECO:0000313" key="15">
    <source>
        <dbReference type="Proteomes" id="UP000321532"/>
    </source>
</evidence>
<keyword evidence="7 14" id="KW-0418">Kinase</keyword>
<comment type="function">
    <text evidence="10">Catalyzes the transfer of pyrophosphate from adenosine triphosphate (ATP) to 6-hydroxymethyl-7,8-dihydropterin, an enzymatic step in folate biosynthesis pathway.</text>
</comment>
<dbReference type="PROSITE" id="PS00794">
    <property type="entry name" value="HPPK"/>
    <property type="match status" value="1"/>
</dbReference>
<sequence>MAVTYLLLGSNQGNREYFLNTATTALASRVGLVTQQSKIYETAAWGLEEQPAFLNQLLQISTALPPEELLTQINLIEKELGRERIIKWGARVIDIDILYYNHLILNLPELMIPHPRLQDRRFALMPLTELAPLFIHPVFRKTNQDLLKDCPDNLPVLIYEKK</sequence>
<feature type="domain" description="7,8-dihydro-6-hydroxymethylpterin-pyrophosphokinase" evidence="13">
    <location>
        <begin position="87"/>
        <end position="98"/>
    </location>
</feature>
<evidence type="ECO:0000256" key="4">
    <source>
        <dbReference type="ARBA" id="ARBA00016218"/>
    </source>
</evidence>
<evidence type="ECO:0000256" key="9">
    <source>
        <dbReference type="ARBA" id="ARBA00022909"/>
    </source>
</evidence>
<dbReference type="Pfam" id="PF01288">
    <property type="entry name" value="HPPK"/>
    <property type="match status" value="1"/>
</dbReference>
<reference evidence="14 15" key="1">
    <citation type="submission" date="2019-07" db="EMBL/GenBank/DDBJ databases">
        <title>Whole genome shotgun sequence of Adhaeribacter aerolatus NBRC 106133.</title>
        <authorList>
            <person name="Hosoyama A."/>
            <person name="Uohara A."/>
            <person name="Ohji S."/>
            <person name="Ichikawa N."/>
        </authorList>
    </citation>
    <scope>NUCLEOTIDE SEQUENCE [LARGE SCALE GENOMIC DNA]</scope>
    <source>
        <strain evidence="14 15">NBRC 106133</strain>
    </source>
</reference>
<dbReference type="NCBIfam" id="TIGR01498">
    <property type="entry name" value="folK"/>
    <property type="match status" value="1"/>
</dbReference>
<evidence type="ECO:0000256" key="5">
    <source>
        <dbReference type="ARBA" id="ARBA00022679"/>
    </source>
</evidence>
<gene>
    <name evidence="14" type="primary">folK</name>
    <name evidence="14" type="ORF">AAE02nite_16180</name>
</gene>
<evidence type="ECO:0000256" key="2">
    <source>
        <dbReference type="ARBA" id="ARBA00005810"/>
    </source>
</evidence>
<dbReference type="RefSeq" id="WP_146896870.1">
    <property type="nucleotide sequence ID" value="NZ_BJYS01000009.1"/>
</dbReference>
<dbReference type="EMBL" id="BJYS01000009">
    <property type="protein sequence ID" value="GEO03954.1"/>
    <property type="molecule type" value="Genomic_DNA"/>
</dbReference>
<dbReference type="PANTHER" id="PTHR43071:SF1">
    <property type="entry name" value="2-AMINO-4-HYDROXY-6-HYDROXYMETHYLDIHYDROPTERIDINE PYROPHOSPHOKINASE"/>
    <property type="match status" value="1"/>
</dbReference>
<keyword evidence="15" id="KW-1185">Reference proteome</keyword>
<dbReference type="GO" id="GO:0003848">
    <property type="term" value="F:2-amino-4-hydroxy-6-hydroxymethyldihydropteridine diphosphokinase activity"/>
    <property type="evidence" value="ECO:0007669"/>
    <property type="project" value="UniProtKB-EC"/>
</dbReference>